<dbReference type="Proteomes" id="UP000650605">
    <property type="component" value="Unassembled WGS sequence"/>
</dbReference>
<dbReference type="GO" id="GO:0006508">
    <property type="term" value="P:proteolysis"/>
    <property type="evidence" value="ECO:0007669"/>
    <property type="project" value="UniProtKB-KW"/>
</dbReference>
<keyword evidence="2 5" id="KW-0645">Protease</keyword>
<gene>
    <name evidence="7" type="ORF">JDW19_18515</name>
</gene>
<reference evidence="7" key="1">
    <citation type="submission" date="2020-12" db="EMBL/GenBank/DDBJ databases">
        <title>Paenibacillus polymyxa LMG 27872: a double-edged sword.</title>
        <authorList>
            <person name="Langendries S."/>
            <person name="Garcia Mendez S."/>
            <person name="Beirinckx S."/>
            <person name="Viaene T."/>
            <person name="Baeyen S."/>
            <person name="Goeminne G."/>
            <person name="Willems A."/>
            <person name="Debode J."/>
            <person name="Goormachtig S."/>
        </authorList>
    </citation>
    <scope>NUCLEOTIDE SEQUENCE</scope>
    <source>
        <strain evidence="7">LMG 27872</strain>
    </source>
</reference>
<keyword evidence="3 5" id="KW-0378">Hydrolase</keyword>
<dbReference type="InterPro" id="IPR000209">
    <property type="entry name" value="Peptidase_S8/S53_dom"/>
</dbReference>
<dbReference type="AlphaFoldDB" id="A0A8I1IYK3"/>
<dbReference type="GO" id="GO:0004252">
    <property type="term" value="F:serine-type endopeptidase activity"/>
    <property type="evidence" value="ECO:0007669"/>
    <property type="project" value="UniProtKB-UniRule"/>
</dbReference>
<keyword evidence="4 5" id="KW-0720">Serine protease</keyword>
<evidence type="ECO:0000256" key="2">
    <source>
        <dbReference type="ARBA" id="ARBA00022670"/>
    </source>
</evidence>
<dbReference type="RefSeq" id="WP_165149182.1">
    <property type="nucleotide sequence ID" value="NZ_JAEHFQ010000011.1"/>
</dbReference>
<protein>
    <submittedName>
        <fullName evidence="7">S8 family serine peptidase</fullName>
    </submittedName>
</protein>
<comment type="similarity">
    <text evidence="1 5">Belongs to the peptidase S8 family.</text>
</comment>
<evidence type="ECO:0000256" key="4">
    <source>
        <dbReference type="ARBA" id="ARBA00022825"/>
    </source>
</evidence>
<dbReference type="InterPro" id="IPR050131">
    <property type="entry name" value="Peptidase_S8_subtilisin-like"/>
</dbReference>
<evidence type="ECO:0000313" key="7">
    <source>
        <dbReference type="EMBL" id="MBM0635105.1"/>
    </source>
</evidence>
<evidence type="ECO:0000313" key="8">
    <source>
        <dbReference type="Proteomes" id="UP000650605"/>
    </source>
</evidence>
<accession>A0A8I1IYK3</accession>
<dbReference type="EMBL" id="JAEHFQ010000011">
    <property type="protein sequence ID" value="MBM0635105.1"/>
    <property type="molecule type" value="Genomic_DNA"/>
</dbReference>
<sequence>MNGKIHVAIIDDGVNAGFLNTQLLYNVEIAHGDVEDGRTLNHGTLCAAIVQTYFPDAIISSVKIMNHRKGNATQLCAALDWCVKHGVQVANISLGSINYRDRSMLREAVNDAAMAGLIIVCAAQNGGLLTYPASFANVIGVRCDHSGILTAGQYTYDAELAFSSGIDFIAFAKHELVGAAGEAVQCPNSNSYATPLITAHICKVLQQSKAVPSIEQLKHMLHKYSYLPIQDTKLPVMRYGHPDWIRRAYVFIEECAISSKAPYYFQTQCEAQPSGDKVAAIIEQAILREREQQDTALEGGQRVCDLTDTIVLLGEMEPVSLQEVEQLASRYGKHVVYISKNQRHTPSLNFSSCYLRWWQQEEGLFMAQEETSSIEDSRIPHICIYYDKGIDIIYFLHELRGAFARDEYQSWIAVDQSAAVLHDMEYTLPLDASNGLQELLYNAGKMAYNAYTDIAILCVKAANTEDCTKERVLLGVDIELSLLVKVETEGIYISIRTEQGYLKEWVLSNLNAGDIGGIYTYLEQLLVD</sequence>
<evidence type="ECO:0000259" key="6">
    <source>
        <dbReference type="Pfam" id="PF00082"/>
    </source>
</evidence>
<evidence type="ECO:0000256" key="1">
    <source>
        <dbReference type="ARBA" id="ARBA00011073"/>
    </source>
</evidence>
<comment type="caution">
    <text evidence="7">The sequence shown here is derived from an EMBL/GenBank/DDBJ whole genome shotgun (WGS) entry which is preliminary data.</text>
</comment>
<evidence type="ECO:0000256" key="5">
    <source>
        <dbReference type="PROSITE-ProRule" id="PRU01240"/>
    </source>
</evidence>
<organism evidence="7 8">
    <name type="scientific">Paenibacillus polymyxa</name>
    <name type="common">Bacillus polymyxa</name>
    <dbReference type="NCBI Taxonomy" id="1406"/>
    <lineage>
        <taxon>Bacteria</taxon>
        <taxon>Bacillati</taxon>
        <taxon>Bacillota</taxon>
        <taxon>Bacilli</taxon>
        <taxon>Bacillales</taxon>
        <taxon>Paenibacillaceae</taxon>
        <taxon>Paenibacillus</taxon>
    </lineage>
</organism>
<evidence type="ECO:0000256" key="3">
    <source>
        <dbReference type="ARBA" id="ARBA00022801"/>
    </source>
</evidence>
<feature type="active site" description="Charge relay system" evidence="5">
    <location>
        <position position="191"/>
    </location>
</feature>
<dbReference type="Pfam" id="PF00082">
    <property type="entry name" value="Peptidase_S8"/>
    <property type="match status" value="1"/>
</dbReference>
<feature type="active site" description="Charge relay system" evidence="5">
    <location>
        <position position="42"/>
    </location>
</feature>
<feature type="active site" description="Charge relay system" evidence="5">
    <location>
        <position position="11"/>
    </location>
</feature>
<dbReference type="PANTHER" id="PTHR43806">
    <property type="entry name" value="PEPTIDASE S8"/>
    <property type="match status" value="1"/>
</dbReference>
<dbReference type="PROSITE" id="PS51892">
    <property type="entry name" value="SUBTILASE"/>
    <property type="match status" value="1"/>
</dbReference>
<name>A0A8I1IYK3_PAEPO</name>
<feature type="domain" description="Peptidase S8/S53" evidence="6">
    <location>
        <begin position="4"/>
        <end position="220"/>
    </location>
</feature>
<dbReference type="Gene3D" id="3.40.50.200">
    <property type="entry name" value="Peptidase S8/S53 domain"/>
    <property type="match status" value="1"/>
</dbReference>
<dbReference type="PANTHER" id="PTHR43806:SF11">
    <property type="entry name" value="CEREVISIN-RELATED"/>
    <property type="match status" value="1"/>
</dbReference>
<proteinExistence type="inferred from homology"/>
<dbReference type="InterPro" id="IPR036852">
    <property type="entry name" value="Peptidase_S8/S53_dom_sf"/>
</dbReference>
<dbReference type="SUPFAM" id="SSF52743">
    <property type="entry name" value="Subtilisin-like"/>
    <property type="match status" value="1"/>
</dbReference>